<dbReference type="PROSITE" id="PS50181">
    <property type="entry name" value="FBOX"/>
    <property type="match status" value="1"/>
</dbReference>
<keyword evidence="7" id="KW-1185">Reference proteome</keyword>
<comment type="caution">
    <text evidence="6">The sequence shown here is derived from an EMBL/GenBank/DDBJ whole genome shotgun (WGS) entry which is preliminary data.</text>
</comment>
<dbReference type="SMART" id="SM00256">
    <property type="entry name" value="FBOX"/>
    <property type="match status" value="1"/>
</dbReference>
<evidence type="ECO:0000256" key="1">
    <source>
        <dbReference type="ARBA" id="ARBA00022574"/>
    </source>
</evidence>
<dbReference type="InterPro" id="IPR042627">
    <property type="entry name" value="FBXW2"/>
</dbReference>
<accession>A0ABR2VR17</accession>
<protein>
    <recommendedName>
        <fullName evidence="5">F-box domain-containing protein</fullName>
    </recommendedName>
</protein>
<dbReference type="Pfam" id="PF12937">
    <property type="entry name" value="F-box-like"/>
    <property type="match status" value="1"/>
</dbReference>
<evidence type="ECO:0000313" key="7">
    <source>
        <dbReference type="Proteomes" id="UP001479436"/>
    </source>
</evidence>
<feature type="repeat" description="WD" evidence="3">
    <location>
        <begin position="193"/>
        <end position="235"/>
    </location>
</feature>
<gene>
    <name evidence="6" type="ORF">K7432_013257</name>
</gene>
<reference evidence="6 7" key="1">
    <citation type="submission" date="2023-04" db="EMBL/GenBank/DDBJ databases">
        <title>Genome of Basidiobolus ranarum AG-B5.</title>
        <authorList>
            <person name="Stajich J.E."/>
            <person name="Carter-House D."/>
            <person name="Gryganskyi A."/>
        </authorList>
    </citation>
    <scope>NUCLEOTIDE SEQUENCE [LARGE SCALE GENOMIC DNA]</scope>
    <source>
        <strain evidence="6 7">AG-B5</strain>
    </source>
</reference>
<dbReference type="PROSITE" id="PS50082">
    <property type="entry name" value="WD_REPEATS_2"/>
    <property type="match status" value="2"/>
</dbReference>
<dbReference type="Proteomes" id="UP001479436">
    <property type="component" value="Unassembled WGS sequence"/>
</dbReference>
<dbReference type="PANTHER" id="PTHR44436:SF1">
    <property type="entry name" value="F-BOX_WD REPEAT-CONTAINING PROTEIN 2"/>
    <property type="match status" value="1"/>
</dbReference>
<dbReference type="InterPro" id="IPR036322">
    <property type="entry name" value="WD40_repeat_dom_sf"/>
</dbReference>
<evidence type="ECO:0000313" key="6">
    <source>
        <dbReference type="EMBL" id="KAK9694835.1"/>
    </source>
</evidence>
<sequence>MSNGDKGKAKSLGLDVNMFPQELLMYVFSFLDPNGLTNCSKVCKYWRTVLNDDLAWKSAFLRSFGCLPYERLSQDSWKLEYIKRMKLIRTFEFGRSKNIQFDARLGVIDRLYIDSEAGFGLAGSLDKGMVVRCDHVRGKIDKGRIFSNDNLATIRISSLKLDSNRIIWGFMSGHVAVTTLTKGATSRRLKTMRTFHNGPVTCLQRDPLTPNIVLSGSEDRQVMMWDCDAGECIQVFTGADDALVDLVFHPKHLIIATTAGGNILIWSIQEMGETATSSAPIYPTHQFSFGAPVSKLHYDAITFTFLVTGASKEFKKYSAKDGQCLSIYKEGHIGNITCVTWADGESGKGRGMIATGDEYGAVCLWPGESLPEDRDVEVKPIRILADHVESVTNLHIDSFKVVTSGLDGYVKIWEPLSGRLVRNLSCRYSRAAIRSAQQYETGRRPVRCFYASKYDIIISFEGQIKSWNYSPDHKSSSHSRKHKKKKPGFFQSPRFQMKMEMKAQIEESKDIIKSERAKVRHQAAIRKEFTPIPGLSEEELMNYAMMLSLENEPNSNINPTELSEEDQIRYAMHLSEHDDKLPQQESHVTEEKKDELPRLSESELEAMSEEDQMRYFMEISRNSQGSIEDPDDSEDSYESEVDEQTFRRLDEKEFYELDEEEQMMYLADLDHYESHAASALSPESESHVVDGLTEEEMIRYALFMSNEESHNEKSS</sequence>
<feature type="domain" description="F-box" evidence="5">
    <location>
        <begin position="13"/>
        <end position="59"/>
    </location>
</feature>
<dbReference type="PANTHER" id="PTHR44436">
    <property type="entry name" value="F-BOX/WD REPEAT-CONTAINING PROTEIN 2"/>
    <property type="match status" value="1"/>
</dbReference>
<feature type="compositionally biased region" description="Acidic residues" evidence="4">
    <location>
        <begin position="628"/>
        <end position="643"/>
    </location>
</feature>
<feature type="repeat" description="WD" evidence="3">
    <location>
        <begin position="384"/>
        <end position="423"/>
    </location>
</feature>
<keyword evidence="1 3" id="KW-0853">WD repeat</keyword>
<dbReference type="SMART" id="SM00320">
    <property type="entry name" value="WD40"/>
    <property type="match status" value="4"/>
</dbReference>
<dbReference type="InterPro" id="IPR001810">
    <property type="entry name" value="F-box_dom"/>
</dbReference>
<feature type="compositionally biased region" description="Basic residues" evidence="4">
    <location>
        <begin position="476"/>
        <end position="487"/>
    </location>
</feature>
<evidence type="ECO:0000256" key="2">
    <source>
        <dbReference type="ARBA" id="ARBA00022737"/>
    </source>
</evidence>
<feature type="region of interest" description="Disordered" evidence="4">
    <location>
        <begin position="470"/>
        <end position="491"/>
    </location>
</feature>
<dbReference type="Gene3D" id="2.130.10.10">
    <property type="entry name" value="YVTN repeat-like/Quinoprotein amine dehydrogenase"/>
    <property type="match status" value="1"/>
</dbReference>
<dbReference type="InterPro" id="IPR001680">
    <property type="entry name" value="WD40_rpt"/>
</dbReference>
<organism evidence="6 7">
    <name type="scientific">Basidiobolus ranarum</name>
    <dbReference type="NCBI Taxonomy" id="34480"/>
    <lineage>
        <taxon>Eukaryota</taxon>
        <taxon>Fungi</taxon>
        <taxon>Fungi incertae sedis</taxon>
        <taxon>Zoopagomycota</taxon>
        <taxon>Entomophthoromycotina</taxon>
        <taxon>Basidiobolomycetes</taxon>
        <taxon>Basidiobolales</taxon>
        <taxon>Basidiobolaceae</taxon>
        <taxon>Basidiobolus</taxon>
    </lineage>
</organism>
<dbReference type="EMBL" id="JASJQH010008151">
    <property type="protein sequence ID" value="KAK9694835.1"/>
    <property type="molecule type" value="Genomic_DNA"/>
</dbReference>
<keyword evidence="2" id="KW-0677">Repeat</keyword>
<evidence type="ECO:0000259" key="5">
    <source>
        <dbReference type="PROSITE" id="PS50181"/>
    </source>
</evidence>
<dbReference type="Gene3D" id="1.20.1280.50">
    <property type="match status" value="1"/>
</dbReference>
<dbReference type="InterPro" id="IPR015943">
    <property type="entry name" value="WD40/YVTN_repeat-like_dom_sf"/>
</dbReference>
<dbReference type="SUPFAM" id="SSF50978">
    <property type="entry name" value="WD40 repeat-like"/>
    <property type="match status" value="1"/>
</dbReference>
<name>A0ABR2VR17_9FUNG</name>
<feature type="region of interest" description="Disordered" evidence="4">
    <location>
        <begin position="578"/>
        <end position="600"/>
    </location>
</feature>
<dbReference type="InterPro" id="IPR036047">
    <property type="entry name" value="F-box-like_dom_sf"/>
</dbReference>
<proteinExistence type="predicted"/>
<evidence type="ECO:0000256" key="3">
    <source>
        <dbReference type="PROSITE-ProRule" id="PRU00221"/>
    </source>
</evidence>
<dbReference type="Pfam" id="PF00400">
    <property type="entry name" value="WD40"/>
    <property type="match status" value="3"/>
</dbReference>
<evidence type="ECO:0000256" key="4">
    <source>
        <dbReference type="SAM" id="MobiDB-lite"/>
    </source>
</evidence>
<dbReference type="SUPFAM" id="SSF81383">
    <property type="entry name" value="F-box domain"/>
    <property type="match status" value="1"/>
</dbReference>
<feature type="region of interest" description="Disordered" evidence="4">
    <location>
        <begin position="621"/>
        <end position="645"/>
    </location>
</feature>